<evidence type="ECO:0000259" key="11">
    <source>
        <dbReference type="PROSITE" id="PS50010"/>
    </source>
</evidence>
<feature type="region of interest" description="Disordered" evidence="8">
    <location>
        <begin position="1027"/>
        <end position="1725"/>
    </location>
</feature>
<proteinExistence type="predicted"/>
<evidence type="ECO:0000256" key="2">
    <source>
        <dbReference type="ARBA" id="ARBA00015110"/>
    </source>
</evidence>
<dbReference type="InterPro" id="IPR011992">
    <property type="entry name" value="EF-hand-dom_pair"/>
</dbReference>
<feature type="domain" description="DH" evidence="11">
    <location>
        <begin position="1958"/>
        <end position="2140"/>
    </location>
</feature>
<feature type="region of interest" description="Disordered" evidence="8">
    <location>
        <begin position="966"/>
        <end position="985"/>
    </location>
</feature>
<protein>
    <recommendedName>
        <fullName evidence="2">Actin cytoskeleton-regulatory complex protein PAN1</fullName>
    </recommendedName>
    <alternativeName>
        <fullName evidence="3">Actin cytoskeleton-regulatory complex protein pan1</fullName>
    </alternativeName>
</protein>
<feature type="compositionally biased region" description="Basic and acidic residues" evidence="8">
    <location>
        <begin position="906"/>
        <end position="917"/>
    </location>
</feature>
<dbReference type="PROSITE" id="PS50003">
    <property type="entry name" value="PH_DOMAIN"/>
    <property type="match status" value="1"/>
</dbReference>
<dbReference type="GO" id="GO:0006360">
    <property type="term" value="P:transcription by RNA polymerase I"/>
    <property type="evidence" value="ECO:0007669"/>
    <property type="project" value="InterPro"/>
</dbReference>
<dbReference type="EMBL" id="KN824291">
    <property type="protein sequence ID" value="KIM28843.1"/>
    <property type="molecule type" value="Genomic_DNA"/>
</dbReference>
<dbReference type="SUPFAM" id="SSF48065">
    <property type="entry name" value="DBL homology domain (DH-domain)"/>
    <property type="match status" value="1"/>
</dbReference>
<feature type="compositionally biased region" description="Low complexity" evidence="8">
    <location>
        <begin position="1427"/>
        <end position="1436"/>
    </location>
</feature>
<feature type="compositionally biased region" description="Polar residues" evidence="8">
    <location>
        <begin position="627"/>
        <end position="640"/>
    </location>
</feature>
<dbReference type="SMART" id="SM00326">
    <property type="entry name" value="SH3"/>
    <property type="match status" value="2"/>
</dbReference>
<reference evidence="16" key="2">
    <citation type="submission" date="2015-01" db="EMBL/GenBank/DDBJ databases">
        <title>Evolutionary Origins and Diversification of the Mycorrhizal Mutualists.</title>
        <authorList>
            <consortium name="DOE Joint Genome Institute"/>
            <consortium name="Mycorrhizal Genomics Consortium"/>
            <person name="Kohler A."/>
            <person name="Kuo A."/>
            <person name="Nagy L.G."/>
            <person name="Floudas D."/>
            <person name="Copeland A."/>
            <person name="Barry K.W."/>
            <person name="Cichocki N."/>
            <person name="Veneault-Fourrey C."/>
            <person name="LaButti K."/>
            <person name="Lindquist E.A."/>
            <person name="Lipzen A."/>
            <person name="Lundell T."/>
            <person name="Morin E."/>
            <person name="Murat C."/>
            <person name="Riley R."/>
            <person name="Ohm R."/>
            <person name="Sun H."/>
            <person name="Tunlid A."/>
            <person name="Henrissat B."/>
            <person name="Grigoriev I.V."/>
            <person name="Hibbett D.S."/>
            <person name="Martin F."/>
        </authorList>
    </citation>
    <scope>NUCLEOTIDE SEQUENCE [LARGE SCALE GENOMIC DNA]</scope>
    <source>
        <strain evidence="16">MAFF 305830</strain>
    </source>
</reference>
<feature type="compositionally biased region" description="Basic and acidic residues" evidence="8">
    <location>
        <begin position="1065"/>
        <end position="1142"/>
    </location>
</feature>
<dbReference type="GO" id="GO:0035025">
    <property type="term" value="P:positive regulation of Rho protein signal transduction"/>
    <property type="evidence" value="ECO:0007669"/>
    <property type="project" value="TreeGrafter"/>
</dbReference>
<keyword evidence="5" id="KW-0963">Cytoplasm</keyword>
<dbReference type="InterPro" id="IPR035899">
    <property type="entry name" value="DBL_dom_sf"/>
</dbReference>
<dbReference type="SMART" id="SM00027">
    <property type="entry name" value="EH"/>
    <property type="match status" value="1"/>
</dbReference>
<accession>A0A0C2WRQ0</accession>
<feature type="compositionally biased region" description="Pro residues" evidence="8">
    <location>
        <begin position="1489"/>
        <end position="1500"/>
    </location>
</feature>
<evidence type="ECO:0000259" key="9">
    <source>
        <dbReference type="PROSITE" id="PS50002"/>
    </source>
</evidence>
<dbReference type="InterPro" id="IPR002738">
    <property type="entry name" value="RNase_P_p30"/>
</dbReference>
<evidence type="ECO:0000313" key="15">
    <source>
        <dbReference type="EMBL" id="KIM28843.1"/>
    </source>
</evidence>
<feature type="compositionally biased region" description="Basic and acidic residues" evidence="8">
    <location>
        <begin position="1182"/>
        <end position="1203"/>
    </location>
</feature>
<feature type="region of interest" description="Disordered" evidence="8">
    <location>
        <begin position="1"/>
        <end position="45"/>
    </location>
</feature>
<keyword evidence="16" id="KW-1185">Reference proteome</keyword>
<feature type="compositionally biased region" description="Pro residues" evidence="8">
    <location>
        <begin position="1599"/>
        <end position="1609"/>
    </location>
</feature>
<dbReference type="SUPFAM" id="SSF47473">
    <property type="entry name" value="EF-hand"/>
    <property type="match status" value="1"/>
</dbReference>
<dbReference type="Pfam" id="PF12763">
    <property type="entry name" value="EH"/>
    <property type="match status" value="1"/>
</dbReference>
<gene>
    <name evidence="15" type="ORF">M408DRAFT_8613</name>
</gene>
<dbReference type="Gene3D" id="1.10.238.10">
    <property type="entry name" value="EF-hand"/>
    <property type="match status" value="1"/>
</dbReference>
<feature type="region of interest" description="Disordered" evidence="8">
    <location>
        <begin position="1902"/>
        <end position="1938"/>
    </location>
</feature>
<dbReference type="CDD" id="cd00160">
    <property type="entry name" value="RhoGEF"/>
    <property type="match status" value="1"/>
</dbReference>
<dbReference type="InterPro" id="IPR016195">
    <property type="entry name" value="Pol/histidinol_Pase-like"/>
</dbReference>
<name>A0A0C2WRQ0_SERVB</name>
<dbReference type="InterPro" id="IPR000261">
    <property type="entry name" value="EH_dom"/>
</dbReference>
<dbReference type="OrthoDB" id="1716625at2759"/>
<evidence type="ECO:0000256" key="7">
    <source>
        <dbReference type="PROSITE-ProRule" id="PRU00192"/>
    </source>
</evidence>
<dbReference type="Proteomes" id="UP000054097">
    <property type="component" value="Unassembled WGS sequence"/>
</dbReference>
<evidence type="ECO:0000256" key="4">
    <source>
        <dbReference type="ARBA" id="ARBA00022443"/>
    </source>
</evidence>
<feature type="compositionally biased region" description="Pro residues" evidence="8">
    <location>
        <begin position="1318"/>
        <end position="1343"/>
    </location>
</feature>
<reference evidence="15 16" key="1">
    <citation type="submission" date="2014-04" db="EMBL/GenBank/DDBJ databases">
        <authorList>
            <consortium name="DOE Joint Genome Institute"/>
            <person name="Kuo A."/>
            <person name="Zuccaro A."/>
            <person name="Kohler A."/>
            <person name="Nagy L.G."/>
            <person name="Floudas D."/>
            <person name="Copeland A."/>
            <person name="Barry K.W."/>
            <person name="Cichocki N."/>
            <person name="Veneault-Fourrey C."/>
            <person name="LaButti K."/>
            <person name="Lindquist E.A."/>
            <person name="Lipzen A."/>
            <person name="Lundell T."/>
            <person name="Morin E."/>
            <person name="Murat C."/>
            <person name="Sun H."/>
            <person name="Tunlid A."/>
            <person name="Henrissat B."/>
            <person name="Grigoriev I.V."/>
            <person name="Hibbett D.S."/>
            <person name="Martin F."/>
            <person name="Nordberg H.P."/>
            <person name="Cantor M.N."/>
            <person name="Hua S.X."/>
        </authorList>
    </citation>
    <scope>NUCLEOTIDE SEQUENCE [LARGE SCALE GENOMIC DNA]</scope>
    <source>
        <strain evidence="15 16">MAFF 305830</strain>
    </source>
</reference>
<dbReference type="Pfam" id="PF14604">
    <property type="entry name" value="SH3_9"/>
    <property type="match status" value="1"/>
</dbReference>
<evidence type="ECO:0000259" key="12">
    <source>
        <dbReference type="PROSITE" id="PS50031"/>
    </source>
</evidence>
<feature type="compositionally biased region" description="Pro residues" evidence="8">
    <location>
        <begin position="1473"/>
        <end position="1482"/>
    </location>
</feature>
<dbReference type="InterPro" id="IPR002048">
    <property type="entry name" value="EF_hand_dom"/>
</dbReference>
<dbReference type="PROSITE" id="PS50002">
    <property type="entry name" value="SH3"/>
    <property type="match status" value="2"/>
</dbReference>
<dbReference type="SUPFAM" id="SSF50729">
    <property type="entry name" value="PH domain-like"/>
    <property type="match status" value="1"/>
</dbReference>
<feature type="region of interest" description="Disordered" evidence="8">
    <location>
        <begin position="902"/>
        <end position="927"/>
    </location>
</feature>
<dbReference type="InterPro" id="IPR013240">
    <property type="entry name" value="DNA-dir_RNA_pol1_su_RPA34"/>
</dbReference>
<dbReference type="InterPro" id="IPR001331">
    <property type="entry name" value="GDS_CDC24_CS"/>
</dbReference>
<evidence type="ECO:0000259" key="13">
    <source>
        <dbReference type="PROSITE" id="PS50222"/>
    </source>
</evidence>
<feature type="compositionally biased region" description="Polar residues" evidence="8">
    <location>
        <begin position="1926"/>
        <end position="1938"/>
    </location>
</feature>
<keyword evidence="4 7" id="KW-0728">SH3 domain</keyword>
<feature type="domain" description="WH2" evidence="14">
    <location>
        <begin position="1649"/>
        <end position="1666"/>
    </location>
</feature>
<dbReference type="GO" id="GO:0005509">
    <property type="term" value="F:calcium ion binding"/>
    <property type="evidence" value="ECO:0007669"/>
    <property type="project" value="InterPro"/>
</dbReference>
<dbReference type="CDD" id="cd00174">
    <property type="entry name" value="SH3"/>
    <property type="match status" value="1"/>
</dbReference>
<dbReference type="SMART" id="SM00325">
    <property type="entry name" value="RhoGEF"/>
    <property type="match status" value="1"/>
</dbReference>
<dbReference type="InterPro" id="IPR051480">
    <property type="entry name" value="Endocytic_GEF_Adapter"/>
</dbReference>
<evidence type="ECO:0000313" key="16">
    <source>
        <dbReference type="Proteomes" id="UP000054097"/>
    </source>
</evidence>
<dbReference type="Gene3D" id="3.20.20.140">
    <property type="entry name" value="Metal-dependent hydrolases"/>
    <property type="match status" value="1"/>
</dbReference>
<dbReference type="SMART" id="SM00233">
    <property type="entry name" value="PH"/>
    <property type="match status" value="1"/>
</dbReference>
<feature type="compositionally biased region" description="Pro residues" evidence="8">
    <location>
        <begin position="1296"/>
        <end position="1306"/>
    </location>
</feature>
<dbReference type="Pfam" id="PF02205">
    <property type="entry name" value="WH2"/>
    <property type="match status" value="1"/>
</dbReference>
<feature type="domain" description="EH" evidence="12">
    <location>
        <begin position="775"/>
        <end position="864"/>
    </location>
</feature>
<dbReference type="Gene3D" id="6.20.250.70">
    <property type="match status" value="1"/>
</dbReference>
<dbReference type="PRINTS" id="PR01217">
    <property type="entry name" value="PRICHEXTENSN"/>
</dbReference>
<dbReference type="PROSITE" id="PS50031">
    <property type="entry name" value="EH"/>
    <property type="match status" value="1"/>
</dbReference>
<dbReference type="Gene3D" id="2.30.29.30">
    <property type="entry name" value="Pleckstrin-homology domain (PH domain)/Phosphotyrosine-binding domain (PTB)"/>
    <property type="match status" value="1"/>
</dbReference>
<dbReference type="Pfam" id="PF00018">
    <property type="entry name" value="SH3_1"/>
    <property type="match status" value="1"/>
</dbReference>
<dbReference type="PROSITE" id="PS00741">
    <property type="entry name" value="DH_1"/>
    <property type="match status" value="1"/>
</dbReference>
<feature type="compositionally biased region" description="Polar residues" evidence="8">
    <location>
        <begin position="669"/>
        <end position="683"/>
    </location>
</feature>
<dbReference type="HOGENOM" id="CLU_230221_0_0_1"/>
<feature type="compositionally biased region" description="Pro residues" evidence="8">
    <location>
        <begin position="1262"/>
        <end position="1286"/>
    </location>
</feature>
<feature type="compositionally biased region" description="Polar residues" evidence="8">
    <location>
        <begin position="593"/>
        <end position="603"/>
    </location>
</feature>
<dbReference type="SUPFAM" id="SSF89550">
    <property type="entry name" value="PHP domain-like"/>
    <property type="match status" value="1"/>
</dbReference>
<evidence type="ECO:0000256" key="6">
    <source>
        <dbReference type="ARBA" id="ARBA00022694"/>
    </source>
</evidence>
<dbReference type="InterPro" id="IPR003124">
    <property type="entry name" value="WH2_dom"/>
</dbReference>
<feature type="domain" description="SH3" evidence="9">
    <location>
        <begin position="1758"/>
        <end position="1816"/>
    </location>
</feature>
<dbReference type="SUPFAM" id="SSF50044">
    <property type="entry name" value="SH3-domain"/>
    <property type="match status" value="2"/>
</dbReference>
<feature type="compositionally biased region" description="Basic and acidic residues" evidence="8">
    <location>
        <begin position="1220"/>
        <end position="1259"/>
    </location>
</feature>
<dbReference type="PANTHER" id="PTHR46006">
    <property type="entry name" value="RHO GUANINE NUCLEOTIDE EXCHANGE FACTOR AT 64C, ISOFORM A"/>
    <property type="match status" value="1"/>
</dbReference>
<dbReference type="Pfam" id="PF08208">
    <property type="entry name" value="RNA_polI_A34"/>
    <property type="match status" value="1"/>
</dbReference>
<dbReference type="PANTHER" id="PTHR46006:SF6">
    <property type="entry name" value="INTERSECTIN-2 ISOFORM X1"/>
    <property type="match status" value="1"/>
</dbReference>
<dbReference type="Gene3D" id="2.30.30.40">
    <property type="entry name" value="SH3 Domains"/>
    <property type="match status" value="2"/>
</dbReference>
<dbReference type="GO" id="GO:0008033">
    <property type="term" value="P:tRNA processing"/>
    <property type="evidence" value="ECO:0007669"/>
    <property type="project" value="UniProtKB-KW"/>
</dbReference>
<feature type="compositionally biased region" description="Pro residues" evidence="8">
    <location>
        <begin position="1411"/>
        <end position="1426"/>
    </location>
</feature>
<feature type="compositionally biased region" description="Low complexity" evidence="8">
    <location>
        <begin position="1398"/>
        <end position="1410"/>
    </location>
</feature>
<feature type="domain" description="PH" evidence="10">
    <location>
        <begin position="2177"/>
        <end position="2271"/>
    </location>
</feature>
<keyword evidence="6" id="KW-0819">tRNA processing</keyword>
<dbReference type="STRING" id="933852.A0A0C2WRQ0"/>
<dbReference type="PROSITE" id="PS50010">
    <property type="entry name" value="DH_2"/>
    <property type="match status" value="1"/>
</dbReference>
<feature type="compositionally biased region" description="Basic and acidic residues" evidence="8">
    <location>
        <begin position="1366"/>
        <end position="1397"/>
    </location>
</feature>
<dbReference type="GO" id="GO:0005085">
    <property type="term" value="F:guanyl-nucleotide exchange factor activity"/>
    <property type="evidence" value="ECO:0007669"/>
    <property type="project" value="InterPro"/>
</dbReference>
<comment type="subcellular location">
    <subcellularLocation>
        <location evidence="1">Cytoplasm</location>
    </subcellularLocation>
</comment>
<dbReference type="Gene3D" id="1.20.900.10">
    <property type="entry name" value="Dbl homology (DH) domain"/>
    <property type="match status" value="1"/>
</dbReference>
<evidence type="ECO:0000256" key="3">
    <source>
        <dbReference type="ARBA" id="ARBA00020728"/>
    </source>
</evidence>
<feature type="domain" description="SH3" evidence="9">
    <location>
        <begin position="1818"/>
        <end position="1877"/>
    </location>
</feature>
<feature type="compositionally biased region" description="Pro residues" evidence="8">
    <location>
        <begin position="1619"/>
        <end position="1642"/>
    </location>
</feature>
<dbReference type="CDD" id="cd00052">
    <property type="entry name" value="EH"/>
    <property type="match status" value="1"/>
</dbReference>
<dbReference type="InterPro" id="IPR001452">
    <property type="entry name" value="SH3_domain"/>
</dbReference>
<dbReference type="GO" id="GO:0035556">
    <property type="term" value="P:intracellular signal transduction"/>
    <property type="evidence" value="ECO:0007669"/>
    <property type="project" value="InterPro"/>
</dbReference>
<dbReference type="InterPro" id="IPR036028">
    <property type="entry name" value="SH3-like_dom_sf"/>
</dbReference>
<dbReference type="PROSITE" id="PS50222">
    <property type="entry name" value="EF_HAND_2"/>
    <property type="match status" value="1"/>
</dbReference>
<feature type="compositionally biased region" description="Pro residues" evidence="8">
    <location>
        <begin position="1710"/>
        <end position="1720"/>
    </location>
</feature>
<evidence type="ECO:0000256" key="1">
    <source>
        <dbReference type="ARBA" id="ARBA00004496"/>
    </source>
</evidence>
<dbReference type="Pfam" id="PF00621">
    <property type="entry name" value="RhoGEF"/>
    <property type="match status" value="1"/>
</dbReference>
<organism evidence="15 16">
    <name type="scientific">Serendipita vermifera MAFF 305830</name>
    <dbReference type="NCBI Taxonomy" id="933852"/>
    <lineage>
        <taxon>Eukaryota</taxon>
        <taxon>Fungi</taxon>
        <taxon>Dikarya</taxon>
        <taxon>Basidiomycota</taxon>
        <taxon>Agaricomycotina</taxon>
        <taxon>Agaricomycetes</taxon>
        <taxon>Sebacinales</taxon>
        <taxon>Serendipitaceae</taxon>
        <taxon>Serendipita</taxon>
    </lineage>
</organism>
<feature type="compositionally biased region" description="Basic and acidic residues" evidence="8">
    <location>
        <begin position="1027"/>
        <end position="1057"/>
    </location>
</feature>
<evidence type="ECO:0000256" key="5">
    <source>
        <dbReference type="ARBA" id="ARBA00022490"/>
    </source>
</evidence>
<dbReference type="InterPro" id="IPR000219">
    <property type="entry name" value="DH_dom"/>
</dbReference>
<dbReference type="Pfam" id="PF01876">
    <property type="entry name" value="RNase_P_p30"/>
    <property type="match status" value="1"/>
</dbReference>
<dbReference type="PROSITE" id="PS51082">
    <property type="entry name" value="WH2"/>
    <property type="match status" value="1"/>
</dbReference>
<evidence type="ECO:0000256" key="8">
    <source>
        <dbReference type="SAM" id="MobiDB-lite"/>
    </source>
</evidence>
<feature type="compositionally biased region" description="Low complexity" evidence="8">
    <location>
        <begin position="684"/>
        <end position="701"/>
    </location>
</feature>
<dbReference type="SMART" id="SM00054">
    <property type="entry name" value="EFh"/>
    <property type="match status" value="2"/>
</dbReference>
<dbReference type="InterPro" id="IPR011993">
    <property type="entry name" value="PH-like_dom_sf"/>
</dbReference>
<dbReference type="GO" id="GO:0005737">
    <property type="term" value="C:cytoplasm"/>
    <property type="evidence" value="ECO:0007669"/>
    <property type="project" value="UniProtKB-SubCell"/>
</dbReference>
<feature type="region of interest" description="Disordered" evidence="8">
    <location>
        <begin position="583"/>
        <end position="704"/>
    </location>
</feature>
<dbReference type="InterPro" id="IPR001849">
    <property type="entry name" value="PH_domain"/>
</dbReference>
<dbReference type="GO" id="GO:0003779">
    <property type="term" value="F:actin binding"/>
    <property type="evidence" value="ECO:0007669"/>
    <property type="project" value="InterPro"/>
</dbReference>
<evidence type="ECO:0000259" key="10">
    <source>
        <dbReference type="PROSITE" id="PS50003"/>
    </source>
</evidence>
<feature type="compositionally biased region" description="Low complexity" evidence="8">
    <location>
        <begin position="1445"/>
        <end position="1472"/>
    </location>
</feature>
<sequence>MSATELPQQKQKKKKPKFVQEDSPEPVAPSGYQPPNGFKLLGNDPEGGNFDWEAVSNDPNLEIWAIRVPLQLKPKYLDKMSFPLAKNGTTSGPIARISAGKKQTQYDITVASGSTGAEEMKGMACLLPRKSKGGKLYLAQKPLAGHLLFSESSASPIATSASPTALPLPSSKRLSHPQYLLKHKYIPTSARRPTAEVEDPDITMDDVEQTIVPHDSESPVKPHKKRKKGDEELEASMFFDLNIPIVPPATLKYHTNASKKKGKQKAEVVEQPAMELFSSVQVEAIEKRIDVLNAVGYTVLALNQTIQSSFSANGHVNFLDELVKRLKKREGVIILKRLTIVLDDASEKGTGLAKQHQSALSSYDILSLQPTSQATFSLACLKHSVPSPLTAHIISLPLTGPRLPFFFKHSLVRNAAKNGAVMEICYSPAVGGAGDVERRNWWAACRELTRLTAGKGVIISSGNTTTPMVDVRAPKDVMNIAMMLGFSQDEANRAMSETARKMTIRALPQVGIDRLAGTRKTYQAVLSEPTITYPEEDTYDDDWGGGGLRRIYKLDAGPRRKKEMSQWNQVPQGFQYPMQTGIPFQQQQQQQQLVSQPTGYPSLQQPPQQRPPFATLQPQATGYPGASSFQPQATGFNQFQRPMLTGAPTMGFQNTQPGGGIPPVPALPSNLNVNPNQNRFLTTSPSPSGFSPGPSGPPSGFQPTAAPLVAQPTGFMDPRLTMMGSTFMPSAGGNFPMGGAAQYNGATLQQSIAQHNQDKRGSTEQRIPWALSKQERKQYDQIFRAWDATGSGFLDGQKALEVFGASGLDKNDLVKIWSLADPDDRGKLNREEFHVAMGLIYRRLNGNDIPEQLPPELVPPSANSLAESVDMLRDLLKNDNYGRNTAESPQTRGKVRTFDRSNGMQDARKDGANYKHDDEEEVPVYRSSSRYVDRKAVRAGTESPSADLAEMQRQLENAAKRIDKVTAEQAARSQEDEDLEQEMEEVRRRVKRVQDDLEYVSRGPRSFEKDEDRRKLERELLSLLHERLPELQRKMDDRDRRKRMEKDSWVSDRDRRNNTFGRYGQLDRDRDRDRDRSDYRRYDDRREEDRGYMKGTYDRSRDGSRERNRDDRYGSDRYDSGRDSGRDNRDRYGRGGGYDRPRSPPQNGHARTPPPAPAPPAVEKARPPPPAPSPTVATKNMTPEERQAFIRAEAARRLEERQQRLGLIAPSVTPTPDNSVEERLARERAEAAEKASAAEKEAEQREAARKARLASDRGDAPTPTPPAAPAPPAPVAVPSPVTPSSPPSVAGRKKAPPPPAPRPRGAPLPSAMKKVAPAAPPAPRPVAVAPPPPPVAAPAPPPAREPEPEVDPEEEAFRARQAKLQKAREEREARMRELERMEEEARLEEQRFQERRAAYASRSATSTPVPTSVPAPPAPPPPPVPTVPATAAAASTNPFHRMQQGGSASAASPAANTGSGFNPFARPAVSSVPPAPPAPPVAPVSKVASPPPPPPAPPAPVQEQPVAQPSPPVVRSPVPAPAPPAPVSRPAAAKRPSYDDEESWDSPHEKDDDDDSSDDDRTARQKLAAHLFGTVVPSSPRPESRASNTKSPAPVTPAVAPPPPPPAPPAQEVYAAPIPAAPGPPPPPPPMAAPPMAAPIPTPAAGGDGRGALLQSILGGARLKPTKTVDRSGVQGAGAVLGDAAPPEHIIQPPRSDPDPVDWYEDAAAPPAPPPPPPGPSSVAEETYQSYSAVPAINIQSEEAVPAEPDPLEDVDMQTSQRVRSLYPYEGQRDEDLSFSENTVIVAHPSKSGGPWWYGILPLTGKKGFFPHTYVQDLEEVQAVALYAYQGTNPDEFSFQEGDKITIVDRSEEDWWKTEQGNQILIVPAAYLQLVSATLPSSASVHSTESKISSLLHFLGGRTRTPGEGSSAPTERKVISGPISLPSPSRENSPAFGSSWSSLVDKEVIKEMPPHERKRQEAIFELINTESAYVRDLQLIVGVFYASTISLLDEKAIKVVFANVEDLLLTNTAFLSQLEERQKECRLYIDNIGDLLEKHIGDMGVYMQYCVNQSNAIKILQALRDNSSELAAKLHQLREHDPSVRNLDLSSYLLSPMQRITRYPLLIRQILQYTQHGHDRELIQKALLAAESILEAINESIRDQEGNDRLKELSKTLWVGNGQLDLTAPTRFMGPRRLIKEGIVTKAKSRRRIRVVLCSDIVVLVEEATGAVYRIPIPLSSANVYEAQGARDDLGFAISTSYPRGGTQIGLRASSPRECQVWIKEIQEAQLKCVDAERRHLRRQSHAMRTSMG</sequence>
<feature type="domain" description="EF-hand" evidence="13">
    <location>
        <begin position="808"/>
        <end position="843"/>
    </location>
</feature>
<evidence type="ECO:0000259" key="14">
    <source>
        <dbReference type="PROSITE" id="PS51082"/>
    </source>
</evidence>
<feature type="compositionally biased region" description="Pro residues" evidence="8">
    <location>
        <begin position="1508"/>
        <end position="1527"/>
    </location>
</feature>